<evidence type="ECO:0000313" key="2">
    <source>
        <dbReference type="Proteomes" id="UP000223891"/>
    </source>
</evidence>
<organism evidence="1 2">
    <name type="scientific">Pectobacterium phage vB_PcaM_CBB</name>
    <dbReference type="NCBI Taxonomy" id="2772511"/>
    <lineage>
        <taxon>Viruses</taxon>
        <taxon>Duplodnaviria</taxon>
        <taxon>Heunggongvirae</taxon>
        <taxon>Uroviricota</taxon>
        <taxon>Caudoviricetes</taxon>
        <taxon>Mimasvirus</taxon>
        <taxon>Mimasvirus CBB</taxon>
    </lineage>
</organism>
<gene>
    <name evidence="1" type="ORF">CBB_477</name>
</gene>
<evidence type="ECO:0000313" key="1">
    <source>
        <dbReference type="EMBL" id="AMM44040.1"/>
    </source>
</evidence>
<name>A0A1L2CVH5_9CAUD</name>
<sequence length="172" mass="19722">MTFEMTVEQIPVSIGSSSLVGVSSEFPRGHGNYISTFKRSNVATTYEIVNLSYEDLVDAIHKGIIDTNTMEAEVYHISETMKVAFVIDKRFPPICLTPEWFYGNRSKVKVDIVRRKYNVPELVCSCEYEDSRNAAIMYNYFSYNIPDCIDMNGKCIECGTSYRLVRKKNYEA</sequence>
<dbReference type="EMBL" id="KU574722">
    <property type="protein sequence ID" value="AMM44040.1"/>
    <property type="molecule type" value="Genomic_DNA"/>
</dbReference>
<proteinExistence type="predicted"/>
<keyword evidence="2" id="KW-1185">Reference proteome</keyword>
<accession>A0A1L2CVH5</accession>
<reference evidence="2" key="1">
    <citation type="submission" date="2016-01" db="EMBL/GenBank/DDBJ databases">
        <title>Isolation and Characterization of Enterobacteria phage CBB.</title>
        <authorList>
            <person name="Buttimer C.T.H."/>
            <person name="Hendrix H."/>
            <person name="Alexandre H."/>
            <person name="O'Mahony J."/>
            <person name="Lavigne R."/>
            <person name="Coffey A."/>
        </authorList>
    </citation>
    <scope>NUCLEOTIDE SEQUENCE [LARGE SCALE GENOMIC DNA]</scope>
</reference>
<protein>
    <submittedName>
        <fullName evidence="1">Uncharacterized protein</fullName>
    </submittedName>
</protein>
<dbReference type="Proteomes" id="UP000223891">
    <property type="component" value="Segment"/>
</dbReference>